<protein>
    <submittedName>
        <fullName evidence="1">Uncharacterized protein</fullName>
    </submittedName>
</protein>
<keyword evidence="2" id="KW-1185">Reference proteome</keyword>
<dbReference type="Proteomes" id="UP000221468">
    <property type="component" value="Segment"/>
</dbReference>
<dbReference type="OrthoDB" id="17121at10239"/>
<organism evidence="1 2">
    <name type="scientific">Proteus phage VB_PmiS-Isfahan</name>
    <dbReference type="NCBI Taxonomy" id="1969841"/>
    <lineage>
        <taxon>Viruses</taxon>
        <taxon>Duplodnaviria</taxon>
        <taxon>Heunggongvirae</taxon>
        <taxon>Uroviricota</taxon>
        <taxon>Caudoviricetes</taxon>
        <taxon>Gorganvirus</taxon>
        <taxon>Gorganvirus isfahan</taxon>
    </lineage>
</organism>
<dbReference type="KEGG" id="vg:40076455"/>
<sequence length="66" mass="7678">MKTVIYKGIKFDVSNWVNFIAMDKDGQIIGYENKPIADCDQWIVNSGMWEVITTFTTDWENSLEKV</sequence>
<evidence type="ECO:0000313" key="2">
    <source>
        <dbReference type="Proteomes" id="UP000221468"/>
    </source>
</evidence>
<dbReference type="GeneID" id="40076455"/>
<dbReference type="RefSeq" id="YP_009600649.1">
    <property type="nucleotide sequence ID" value="NC_041925.1"/>
</dbReference>
<dbReference type="EMBL" id="KY742649">
    <property type="protein sequence ID" value="AQZ54614.1"/>
    <property type="molecule type" value="Genomic_DNA"/>
</dbReference>
<evidence type="ECO:0000313" key="1">
    <source>
        <dbReference type="EMBL" id="AQZ54614.1"/>
    </source>
</evidence>
<name>A0A1U9ZA87_9CAUD</name>
<proteinExistence type="predicted"/>
<reference evidence="1 2" key="1">
    <citation type="journal article" date="2019" name="Genomics">
        <title>Genomic analyses of a novel bacteriophage (VB_PmiS-Isfahan) within Siphoviridae family infecting Proteus mirabilis.</title>
        <authorList>
            <person name="Yazdi M."/>
            <person name="Bouzari M."/>
            <person name="Ghaemi E.A."/>
        </authorList>
    </citation>
    <scope>NUCLEOTIDE SEQUENCE [LARGE SCALE GENOMIC DNA]</scope>
</reference>
<accession>A0A1U9ZA87</accession>